<dbReference type="EMBL" id="CP073041">
    <property type="protein sequence ID" value="UXE59218.1"/>
    <property type="molecule type" value="Genomic_DNA"/>
</dbReference>
<feature type="transmembrane region" description="Helical" evidence="1">
    <location>
        <begin position="30"/>
        <end position="47"/>
    </location>
</feature>
<feature type="transmembrane region" description="Helical" evidence="1">
    <location>
        <begin position="6"/>
        <end position="23"/>
    </location>
</feature>
<name>A0A977PUL7_9CYAN</name>
<reference evidence="2" key="1">
    <citation type="submission" date="2021-04" db="EMBL/GenBank/DDBJ databases">
        <title>Genome sequence of Woronichinia naegeliana from Washington state freshwater lake bloom.</title>
        <authorList>
            <person name="Dreher T.W."/>
        </authorList>
    </citation>
    <scope>NUCLEOTIDE SEQUENCE</scope>
    <source>
        <strain evidence="2">WA131</strain>
    </source>
</reference>
<sequence>MLVVNIFFYGILNILMYAIFDWLNKIFAELLLQTVIFATLTIILILNQSTLLVNNQFNSTKEAIKSTDESIETINGFLGGLNLNTFPPIRSLVKFSLDFYSLLYTTIHREILDVCSKIAMIAYNGTHTDDTDRYE</sequence>
<dbReference type="Proteomes" id="UP001065613">
    <property type="component" value="Chromosome"/>
</dbReference>
<accession>A0A977PUL7</accession>
<keyword evidence="1" id="KW-0472">Membrane</keyword>
<evidence type="ECO:0000313" key="2">
    <source>
        <dbReference type="EMBL" id="UXE59218.1"/>
    </source>
</evidence>
<gene>
    <name evidence="2" type="ORF">KA717_25340</name>
</gene>
<dbReference type="KEGG" id="wna:KA717_25340"/>
<proteinExistence type="predicted"/>
<protein>
    <submittedName>
        <fullName evidence="2">Uncharacterized protein</fullName>
    </submittedName>
</protein>
<evidence type="ECO:0000256" key="1">
    <source>
        <dbReference type="SAM" id="Phobius"/>
    </source>
</evidence>
<organism evidence="2">
    <name type="scientific">Woronichinia naegeliana WA131</name>
    <dbReference type="NCBI Taxonomy" id="2824559"/>
    <lineage>
        <taxon>Bacteria</taxon>
        <taxon>Bacillati</taxon>
        <taxon>Cyanobacteriota</taxon>
        <taxon>Cyanophyceae</taxon>
        <taxon>Synechococcales</taxon>
        <taxon>Coelosphaeriaceae</taxon>
        <taxon>Woronichinia</taxon>
    </lineage>
</organism>
<keyword evidence="1" id="KW-1133">Transmembrane helix</keyword>
<keyword evidence="1" id="KW-0812">Transmembrane</keyword>
<dbReference type="AlphaFoldDB" id="A0A977PUL7"/>